<dbReference type="SUPFAM" id="SSF52540">
    <property type="entry name" value="P-loop containing nucleoside triphosphate hydrolases"/>
    <property type="match status" value="1"/>
</dbReference>
<dbReference type="InterPro" id="IPR027417">
    <property type="entry name" value="P-loop_NTPase"/>
</dbReference>
<gene>
    <name evidence="3" type="ORF">M406DRAFT_266964</name>
</gene>
<keyword evidence="1" id="KW-0677">Repeat</keyword>
<dbReference type="InterPro" id="IPR007111">
    <property type="entry name" value="NACHT_NTPase"/>
</dbReference>
<proteinExistence type="predicted"/>
<dbReference type="InterPro" id="IPR056884">
    <property type="entry name" value="NPHP3-like_N"/>
</dbReference>
<feature type="domain" description="NACHT" evidence="2">
    <location>
        <begin position="60"/>
        <end position="215"/>
    </location>
</feature>
<dbReference type="PROSITE" id="PS50837">
    <property type="entry name" value="NACHT"/>
    <property type="match status" value="1"/>
</dbReference>
<dbReference type="PANTHER" id="PTHR10039:SF5">
    <property type="entry name" value="NACHT DOMAIN-CONTAINING PROTEIN"/>
    <property type="match status" value="1"/>
</dbReference>
<accession>A0A9P5CJQ4</accession>
<dbReference type="Gene3D" id="3.40.50.300">
    <property type="entry name" value="P-loop containing nucleotide triphosphate hydrolases"/>
    <property type="match status" value="1"/>
</dbReference>
<evidence type="ECO:0000313" key="4">
    <source>
        <dbReference type="Proteomes" id="UP000803844"/>
    </source>
</evidence>
<dbReference type="GeneID" id="63834973"/>
<dbReference type="OrthoDB" id="443402at2759"/>
<name>A0A9P5CJQ4_CRYP1</name>
<evidence type="ECO:0000259" key="2">
    <source>
        <dbReference type="PROSITE" id="PS50837"/>
    </source>
</evidence>
<comment type="caution">
    <text evidence="3">The sequence shown here is derived from an EMBL/GenBank/DDBJ whole genome shotgun (WGS) entry which is preliminary data.</text>
</comment>
<dbReference type="RefSeq" id="XP_040772217.1">
    <property type="nucleotide sequence ID" value="XM_040917844.1"/>
</dbReference>
<organism evidence="3 4">
    <name type="scientific">Cryphonectria parasitica (strain ATCC 38755 / EP155)</name>
    <dbReference type="NCBI Taxonomy" id="660469"/>
    <lineage>
        <taxon>Eukaryota</taxon>
        <taxon>Fungi</taxon>
        <taxon>Dikarya</taxon>
        <taxon>Ascomycota</taxon>
        <taxon>Pezizomycotina</taxon>
        <taxon>Sordariomycetes</taxon>
        <taxon>Sordariomycetidae</taxon>
        <taxon>Diaporthales</taxon>
        <taxon>Cryphonectriaceae</taxon>
        <taxon>Cryphonectria-Endothia species complex</taxon>
        <taxon>Cryphonectria</taxon>
    </lineage>
</organism>
<keyword evidence="4" id="KW-1185">Reference proteome</keyword>
<evidence type="ECO:0000256" key="1">
    <source>
        <dbReference type="ARBA" id="ARBA00022737"/>
    </source>
</evidence>
<dbReference type="AlphaFoldDB" id="A0A9P5CJQ4"/>
<protein>
    <recommendedName>
        <fullName evidence="2">NACHT domain-containing protein</fullName>
    </recommendedName>
</protein>
<evidence type="ECO:0000313" key="3">
    <source>
        <dbReference type="EMBL" id="KAF3761238.1"/>
    </source>
</evidence>
<feature type="non-terminal residue" evidence="3">
    <location>
        <position position="343"/>
    </location>
</feature>
<dbReference type="PANTHER" id="PTHR10039">
    <property type="entry name" value="AMELOGENIN"/>
    <property type="match status" value="1"/>
</dbReference>
<dbReference type="EMBL" id="MU032351">
    <property type="protein sequence ID" value="KAF3761238.1"/>
    <property type="molecule type" value="Genomic_DNA"/>
</dbReference>
<sequence length="343" mass="39331">MDDFRSVQDLVLDSLYFRQCHERLNTVRVAHHETYEWVFCPPEADKPWAPFVEWLERGNGCYYISGKPGSGKSTLMKFVVSHQRTSAALESWAGGTPIRASFFFWNLGSPLQKSSDGLLRGLLNDLLTQLRSLISVVMPDLWQRAAVAGASLDKFSLDELKRWIRKLLSQDTTSLKFFIVIDGIDEFEGDHDELVELIRDVVKNKNVKVLLSSRPTTFSEESFRDCPVLRLHDLTRGDIQKYAGDYLSGKLRQRHGAQWAALIDEITDRSHGVFLWVVLVVRSLREGLIDGDSIKEMGQRLDELPRDLKALYDHMIRNLSPRYQQQASEMFQLLLKAQQVQSS</sequence>
<dbReference type="Proteomes" id="UP000803844">
    <property type="component" value="Unassembled WGS sequence"/>
</dbReference>
<reference evidence="3" key="1">
    <citation type="journal article" date="2020" name="Phytopathology">
        <title>Genome sequence of the chestnut blight fungus Cryphonectria parasitica EP155: A fundamental resource for an archetypical invasive plant pathogen.</title>
        <authorList>
            <person name="Crouch J.A."/>
            <person name="Dawe A."/>
            <person name="Aerts A."/>
            <person name="Barry K."/>
            <person name="Churchill A.C.L."/>
            <person name="Grimwood J."/>
            <person name="Hillman B."/>
            <person name="Milgroom M.G."/>
            <person name="Pangilinan J."/>
            <person name="Smith M."/>
            <person name="Salamov A."/>
            <person name="Schmutz J."/>
            <person name="Yadav J."/>
            <person name="Grigoriev I.V."/>
            <person name="Nuss D."/>
        </authorList>
    </citation>
    <scope>NUCLEOTIDE SEQUENCE</scope>
    <source>
        <strain evidence="3">EP155</strain>
    </source>
</reference>
<dbReference type="Pfam" id="PF24883">
    <property type="entry name" value="NPHP3_N"/>
    <property type="match status" value="1"/>
</dbReference>